<gene>
    <name evidence="2" type="ORF">CARN1_0398</name>
</gene>
<feature type="transmembrane region" description="Helical" evidence="1">
    <location>
        <begin position="34"/>
        <end position="54"/>
    </location>
</feature>
<name>E6PE82_9ZZZZ</name>
<dbReference type="InterPro" id="IPR049641">
    <property type="entry name" value="THIVI_2564-like"/>
</dbReference>
<evidence type="ECO:0000256" key="1">
    <source>
        <dbReference type="SAM" id="Phobius"/>
    </source>
</evidence>
<keyword evidence="1" id="KW-1133">Transmembrane helix</keyword>
<comment type="caution">
    <text evidence="2">The sequence shown here is derived from an EMBL/GenBank/DDBJ whole genome shotgun (WGS) entry which is preliminary data.</text>
</comment>
<feature type="transmembrane region" description="Helical" evidence="1">
    <location>
        <begin position="6"/>
        <end position="22"/>
    </location>
</feature>
<proteinExistence type="predicted"/>
<accession>E6PE82</accession>
<evidence type="ECO:0000313" key="2">
    <source>
        <dbReference type="EMBL" id="CBH74767.1"/>
    </source>
</evidence>
<dbReference type="NCBIfam" id="NF041949">
    <property type="entry name" value="THIVI_2564_fam"/>
    <property type="match status" value="1"/>
</dbReference>
<reference evidence="2" key="1">
    <citation type="submission" date="2009-10" db="EMBL/GenBank/DDBJ databases">
        <title>Diversity of trophic interactions inside an arsenic-rich microbial ecosystem.</title>
        <authorList>
            <person name="Bertin P.N."/>
            <person name="Heinrich-Salmeron A."/>
            <person name="Pelletier E."/>
            <person name="Goulhen-Chollet F."/>
            <person name="Arsene-Ploetze F."/>
            <person name="Gallien S."/>
            <person name="Calteau A."/>
            <person name="Vallenet D."/>
            <person name="Casiot C."/>
            <person name="Chane-Woon-Ming B."/>
            <person name="Giloteaux L."/>
            <person name="Barakat M."/>
            <person name="Bonnefoy V."/>
            <person name="Bruneel O."/>
            <person name="Chandler M."/>
            <person name="Cleiss J."/>
            <person name="Duran R."/>
            <person name="Elbaz-Poulichet F."/>
            <person name="Fonknechten N."/>
            <person name="Lauga B."/>
            <person name="Mornico D."/>
            <person name="Ortet P."/>
            <person name="Schaeffer C."/>
            <person name="Siguier P."/>
            <person name="Alexander Thil Smith A."/>
            <person name="Van Dorsselaer A."/>
            <person name="Weissenbach J."/>
            <person name="Medigue C."/>
            <person name="Le Paslier D."/>
        </authorList>
    </citation>
    <scope>NUCLEOTIDE SEQUENCE</scope>
</reference>
<protein>
    <submittedName>
        <fullName evidence="2">Uncharacterized protein</fullName>
    </submittedName>
</protein>
<sequence>MNLLINVVVELVVIGVVLWLINRYLPMASSIRSILNFVVVIAVIIWLLRVFGIWNVSSLHL</sequence>
<organism evidence="2">
    <name type="scientific">mine drainage metagenome</name>
    <dbReference type="NCBI Taxonomy" id="410659"/>
    <lineage>
        <taxon>unclassified sequences</taxon>
        <taxon>metagenomes</taxon>
        <taxon>ecological metagenomes</taxon>
    </lineage>
</organism>
<dbReference type="AlphaFoldDB" id="E6PE82"/>
<dbReference type="EMBL" id="CABL01000003">
    <property type="protein sequence ID" value="CBH74767.1"/>
    <property type="molecule type" value="Genomic_DNA"/>
</dbReference>
<keyword evidence="1" id="KW-0472">Membrane</keyword>
<keyword evidence="1" id="KW-0812">Transmembrane</keyword>